<dbReference type="InterPro" id="IPR001387">
    <property type="entry name" value="Cro/C1-type_HTH"/>
</dbReference>
<keyword evidence="3" id="KW-1185">Reference proteome</keyword>
<evidence type="ECO:0000313" key="2">
    <source>
        <dbReference type="EMBL" id="UWZ36231.1"/>
    </source>
</evidence>
<proteinExistence type="predicted"/>
<dbReference type="CDD" id="cd00093">
    <property type="entry name" value="HTH_XRE"/>
    <property type="match status" value="1"/>
</dbReference>
<name>A0ABY5Z2I6_9ACTN</name>
<dbReference type="SMART" id="SM00530">
    <property type="entry name" value="HTH_XRE"/>
    <property type="match status" value="1"/>
</dbReference>
<feature type="domain" description="HTH cro/C1-type" evidence="1">
    <location>
        <begin position="15"/>
        <end position="47"/>
    </location>
</feature>
<dbReference type="EMBL" id="CP073721">
    <property type="protein sequence ID" value="UWZ36231.1"/>
    <property type="molecule type" value="Genomic_DNA"/>
</dbReference>
<dbReference type="PROSITE" id="PS50943">
    <property type="entry name" value="HTH_CROC1"/>
    <property type="match status" value="1"/>
</dbReference>
<protein>
    <submittedName>
        <fullName evidence="2">Helix-turn-helix transcriptional regulator</fullName>
    </submittedName>
</protein>
<dbReference type="InterPro" id="IPR010982">
    <property type="entry name" value="Lambda_DNA-bd_dom_sf"/>
</dbReference>
<dbReference type="RefSeq" id="WP_260725555.1">
    <property type="nucleotide sequence ID" value="NZ_CP073721.1"/>
</dbReference>
<sequence length="103" mass="10667">MPTTRAAVALLGSQIAAARKERGWTAADLAERVGVQPHTIGRLERGEPTVAVGLAFEAAVVVGVPLFGAEEGELPALAAAARQRLALLPARVTKSAIVVDDNF</sequence>
<accession>A0ABY5Z2I6</accession>
<gene>
    <name evidence="2" type="ORF">Drose_35115</name>
</gene>
<dbReference type="SUPFAM" id="SSF47413">
    <property type="entry name" value="lambda repressor-like DNA-binding domains"/>
    <property type="match status" value="1"/>
</dbReference>
<evidence type="ECO:0000259" key="1">
    <source>
        <dbReference type="PROSITE" id="PS50943"/>
    </source>
</evidence>
<organism evidence="2 3">
    <name type="scientific">Dactylosporangium roseum</name>
    <dbReference type="NCBI Taxonomy" id="47989"/>
    <lineage>
        <taxon>Bacteria</taxon>
        <taxon>Bacillati</taxon>
        <taxon>Actinomycetota</taxon>
        <taxon>Actinomycetes</taxon>
        <taxon>Micromonosporales</taxon>
        <taxon>Micromonosporaceae</taxon>
        <taxon>Dactylosporangium</taxon>
    </lineage>
</organism>
<evidence type="ECO:0000313" key="3">
    <source>
        <dbReference type="Proteomes" id="UP001058271"/>
    </source>
</evidence>
<reference evidence="2" key="1">
    <citation type="submission" date="2021-04" db="EMBL/GenBank/DDBJ databases">
        <title>Biosynthetic gene clusters of Dactylosporangioum roseum.</title>
        <authorList>
            <person name="Hartkoorn R.C."/>
            <person name="Beaudoing E."/>
            <person name="Hot D."/>
            <person name="Moureu S."/>
        </authorList>
    </citation>
    <scope>NUCLEOTIDE SEQUENCE</scope>
    <source>
        <strain evidence="2">NRRL B-16295</strain>
    </source>
</reference>
<dbReference type="Gene3D" id="1.10.260.40">
    <property type="entry name" value="lambda repressor-like DNA-binding domains"/>
    <property type="match status" value="1"/>
</dbReference>
<dbReference type="Proteomes" id="UP001058271">
    <property type="component" value="Chromosome"/>
</dbReference>
<dbReference type="Pfam" id="PF01381">
    <property type="entry name" value="HTH_3"/>
    <property type="match status" value="1"/>
</dbReference>